<dbReference type="Proteomes" id="UP000001946">
    <property type="component" value="Chromosome"/>
</dbReference>
<dbReference type="HOGENOM" id="CLU_581050_0_0_9"/>
<name>Q24VH7_DESHY</name>
<evidence type="ECO:0000313" key="2">
    <source>
        <dbReference type="EMBL" id="BAE83965.1"/>
    </source>
</evidence>
<feature type="transmembrane region" description="Helical" evidence="1">
    <location>
        <begin position="303"/>
        <end position="321"/>
    </location>
</feature>
<sequence>MISNGISRITSSVMSLSSESLQLASDLKEVQNVVDTTFNENAKQIDSWAVGALRSFGLAELQAKQYSGTIGAMLKTSGISSDYLVKMSENLTGLAGDFASFYNLPHDQAFEKIRSGISGETEPLKALGINMSVANMEAFALSQGIKTSWNDMDQASQTLLRYNYLMSVSGDQQGDFAKTQGEYANQQRLFDTNMKQLAATIAEKAIPYLNEFLKKGNEFMTNFDIDKAADKVGKAFEYMANTINWARDNSNWLIPAISGVVGAMAAMQIIGTVTKLIDFLRASTIATTFVQQGFNAAIRANPIGLIVTAVGLAIAAGVALYKNWDTIKEKILGVWDKIKKPFVAIKEWFGGTANDGQNQLQVAAASMPAFATGGIATRPSIFGEAGPEMAIPLQRSPRSLALLEQTAQILGTNPSSVKPNSVGVPPVQVIYSPVIQGGGQEVQQALELSFEQFKSWIEQYFEDKARASYG</sequence>
<organism evidence="2 3">
    <name type="scientific">Desulfitobacterium hafniense (strain Y51)</name>
    <dbReference type="NCBI Taxonomy" id="138119"/>
    <lineage>
        <taxon>Bacteria</taxon>
        <taxon>Bacillati</taxon>
        <taxon>Bacillota</taxon>
        <taxon>Clostridia</taxon>
        <taxon>Eubacteriales</taxon>
        <taxon>Desulfitobacteriaceae</taxon>
        <taxon>Desulfitobacterium</taxon>
    </lineage>
</organism>
<reference evidence="2 3" key="1">
    <citation type="journal article" date="2006" name="J. Bacteriol.">
        <title>Complete genome sequence of the dehalorespiring bacterium Desulfitobacterium hafniense Y51 and comparison with Dehalococcoides ethenogenes 195.</title>
        <authorList>
            <person name="Nonaka H."/>
            <person name="Keresztes G."/>
            <person name="Shinoda Y."/>
            <person name="Ikenaga Y."/>
            <person name="Abe M."/>
            <person name="Naito K."/>
            <person name="Inatomi K."/>
            <person name="Furukawa K."/>
            <person name="Inui M."/>
            <person name="Yukawa H."/>
        </authorList>
    </citation>
    <scope>NUCLEOTIDE SEQUENCE [LARGE SCALE GENOMIC DNA]</scope>
    <source>
        <strain evidence="2 3">Y51</strain>
    </source>
</reference>
<dbReference type="eggNOG" id="COG3941">
    <property type="taxonomic scope" value="Bacteria"/>
</dbReference>
<accession>Q24VH7</accession>
<evidence type="ECO:0000256" key="1">
    <source>
        <dbReference type="SAM" id="Phobius"/>
    </source>
</evidence>
<dbReference type="KEGG" id="dsy:DSY2176"/>
<dbReference type="EMBL" id="AP008230">
    <property type="protein sequence ID" value="BAE83965.1"/>
    <property type="molecule type" value="Genomic_DNA"/>
</dbReference>
<keyword evidence="1" id="KW-0472">Membrane</keyword>
<protein>
    <recommendedName>
        <fullName evidence="4">Phage tail tape measure protein</fullName>
    </recommendedName>
</protein>
<proteinExistence type="predicted"/>
<gene>
    <name evidence="2" type="ordered locus">DSY2176</name>
</gene>
<feature type="transmembrane region" description="Helical" evidence="1">
    <location>
        <begin position="252"/>
        <end position="271"/>
    </location>
</feature>
<evidence type="ECO:0008006" key="4">
    <source>
        <dbReference type="Google" id="ProtNLM"/>
    </source>
</evidence>
<keyword evidence="1" id="KW-1133">Transmembrane helix</keyword>
<keyword evidence="1" id="KW-0812">Transmembrane</keyword>
<dbReference type="STRING" id="138119.DSY2176"/>
<evidence type="ECO:0000313" key="3">
    <source>
        <dbReference type="Proteomes" id="UP000001946"/>
    </source>
</evidence>
<keyword evidence="3" id="KW-1185">Reference proteome</keyword>
<dbReference type="AlphaFoldDB" id="Q24VH7"/>